<keyword evidence="6" id="KW-0472">Membrane</keyword>
<dbReference type="InterPro" id="IPR043149">
    <property type="entry name" value="TagF_N"/>
</dbReference>
<dbReference type="PANTHER" id="PTHR37316:SF3">
    <property type="entry name" value="TEICHOIC ACID GLYCEROL-PHOSPHATE TRANSFERASE"/>
    <property type="match status" value="1"/>
</dbReference>
<evidence type="ECO:0000313" key="8">
    <source>
        <dbReference type="Proteomes" id="UP000218887"/>
    </source>
</evidence>
<dbReference type="Proteomes" id="UP000218887">
    <property type="component" value="Unassembled WGS sequence"/>
</dbReference>
<dbReference type="Pfam" id="PF04464">
    <property type="entry name" value="Glyphos_transf"/>
    <property type="match status" value="1"/>
</dbReference>
<keyword evidence="5" id="KW-0777">Teichoic acid biosynthesis</keyword>
<organism evidence="7 8">
    <name type="scientific">Virgibacillus profundi</name>
    <dbReference type="NCBI Taxonomy" id="2024555"/>
    <lineage>
        <taxon>Bacteria</taxon>
        <taxon>Bacillati</taxon>
        <taxon>Bacillota</taxon>
        <taxon>Bacilli</taxon>
        <taxon>Bacillales</taxon>
        <taxon>Bacillaceae</taxon>
        <taxon>Virgibacillus</taxon>
    </lineage>
</organism>
<dbReference type="GO" id="GO:0047355">
    <property type="term" value="F:CDP-glycerol glycerophosphotransferase activity"/>
    <property type="evidence" value="ECO:0007669"/>
    <property type="project" value="InterPro"/>
</dbReference>
<dbReference type="InterPro" id="IPR007554">
    <property type="entry name" value="Glycerophosphate_synth"/>
</dbReference>
<dbReference type="PANTHER" id="PTHR37316">
    <property type="entry name" value="TEICHOIC ACID GLYCEROL-PHOSPHATE PRIMASE"/>
    <property type="match status" value="1"/>
</dbReference>
<dbReference type="Gene3D" id="3.40.50.12580">
    <property type="match status" value="1"/>
</dbReference>
<keyword evidence="8" id="KW-1185">Reference proteome</keyword>
<evidence type="ECO:0000256" key="3">
    <source>
        <dbReference type="ARBA" id="ARBA00022475"/>
    </source>
</evidence>
<evidence type="ECO:0000313" key="7">
    <source>
        <dbReference type="EMBL" id="PAV31286.1"/>
    </source>
</evidence>
<evidence type="ECO:0000256" key="4">
    <source>
        <dbReference type="ARBA" id="ARBA00022679"/>
    </source>
</evidence>
<reference evidence="7 8" key="1">
    <citation type="submission" date="2017-08" db="EMBL/GenBank/DDBJ databases">
        <title>Virgibacillus indicus sp. nov. and Virgibacillus profoundi sp. nov, two moderately halophilic bacteria isolated from marine sediment by using the Microfluidic Streak Plate.</title>
        <authorList>
            <person name="Xu B."/>
            <person name="Hu B."/>
            <person name="Wang J."/>
            <person name="Zhu Y."/>
            <person name="Huang L."/>
            <person name="Du W."/>
            <person name="Huang Y."/>
        </authorList>
    </citation>
    <scope>NUCLEOTIDE SEQUENCE [LARGE SCALE GENOMIC DNA]</scope>
    <source>
        <strain evidence="7 8">IO3-P3-H5</strain>
    </source>
</reference>
<comment type="similarity">
    <text evidence="2">Belongs to the CDP-glycerol glycerophosphotransferase family.</text>
</comment>
<comment type="subcellular location">
    <subcellularLocation>
        <location evidence="1">Cell membrane</location>
        <topology evidence="1">Peripheral membrane protein</topology>
    </subcellularLocation>
</comment>
<evidence type="ECO:0000256" key="6">
    <source>
        <dbReference type="ARBA" id="ARBA00023136"/>
    </source>
</evidence>
<dbReference type="EMBL" id="NPOA01000001">
    <property type="protein sequence ID" value="PAV31286.1"/>
    <property type="molecule type" value="Genomic_DNA"/>
</dbReference>
<proteinExistence type="inferred from homology"/>
<name>A0A2A2IIY2_9BACI</name>
<dbReference type="OrthoDB" id="9811865at2"/>
<accession>A0A2A2IIY2</accession>
<dbReference type="GO" id="GO:0005886">
    <property type="term" value="C:plasma membrane"/>
    <property type="evidence" value="ECO:0007669"/>
    <property type="project" value="UniProtKB-SubCell"/>
</dbReference>
<dbReference type="InterPro" id="IPR051612">
    <property type="entry name" value="Teichoic_Acid_Biosynth"/>
</dbReference>
<evidence type="ECO:0000256" key="1">
    <source>
        <dbReference type="ARBA" id="ARBA00004202"/>
    </source>
</evidence>
<dbReference type="InterPro" id="IPR043148">
    <property type="entry name" value="TagF_C"/>
</dbReference>
<comment type="caution">
    <text evidence="7">The sequence shown here is derived from an EMBL/GenBank/DDBJ whole genome shotgun (WGS) entry which is preliminary data.</text>
</comment>
<keyword evidence="3" id="KW-1003">Cell membrane</keyword>
<dbReference type="Gene3D" id="3.40.50.11820">
    <property type="match status" value="1"/>
</dbReference>
<protein>
    <submittedName>
        <fullName evidence="7">CDP-glycerol--glycerophosphate glycerophosphotransferase</fullName>
    </submittedName>
</protein>
<dbReference type="RefSeq" id="WP_095653657.1">
    <property type="nucleotide sequence ID" value="NZ_NPOA01000001.1"/>
</dbReference>
<dbReference type="GO" id="GO:0019350">
    <property type="term" value="P:teichoic acid biosynthetic process"/>
    <property type="evidence" value="ECO:0007669"/>
    <property type="project" value="UniProtKB-KW"/>
</dbReference>
<dbReference type="AlphaFoldDB" id="A0A2A2IIY2"/>
<evidence type="ECO:0000256" key="2">
    <source>
        <dbReference type="ARBA" id="ARBA00010488"/>
    </source>
</evidence>
<dbReference type="SUPFAM" id="SSF53756">
    <property type="entry name" value="UDP-Glycosyltransferase/glycogen phosphorylase"/>
    <property type="match status" value="1"/>
</dbReference>
<evidence type="ECO:0000256" key="5">
    <source>
        <dbReference type="ARBA" id="ARBA00022944"/>
    </source>
</evidence>
<gene>
    <name evidence="7" type="ORF">CIL05_01130</name>
</gene>
<sequence>MNALKNKKIVDMTLDGDTYLLDIAISKSFVDEWENYYFAMYQRSTDNYKIIPYILKEETDSYFIFHLEVSFPEYQAFLTEVEIVDLSIIRQRDDEEKRSRIKSNYDYIEFLKLELDESHIFYPSTTGQGNLSFYFREVFLFAKLEEVALKKDGLLQMKGMYHYSGLRFEAIKNIELIATSNLNDETIHIPVRPMVIPDSYAGYVWFHGMKEKGFQAEVDLKPYMSLGKAQFLKFYLKIEAEREGTLEVLESTRIKVNHLKQQYPLIRKLKSGSNKVKITAKPTKKSKYFSLKVAEYKLPIEMIRNAKKNWVALRRSKQLLKVYKLAFKILGLIMPVDKKLVIFESFHGKQFSDNPRAIYEYMKHEKTNYKLIWSVDRRHVNYFNGKDVTYVRRFSVSWLLLMSRAGYWVTNARLPLWIPKPRHTIYLQTWHGTPLKRLAADMEEVHMPGTNTTKYKKNFTKEASKWDYLISPNAYSSKIFRRAFQFNQEMIESGYPRNDYLYNSNHPEAVKRLKQALNIPENKKVILYAPTWRDNQFYGKGKYKFNLELDLKKLYEQFGSTHVIALRMHYLVAENLDISAYKGFVYDFSTYEDIRDLYLISDVLITDYSSVFFDYANLKRPMLFFVYDIEEYRDNLRGFYFDFETKAPGPLVKSTEEIVREIKQLETEDFHPSAVHEEFYNRFCYLEDGNASKRVVDEVFKE</sequence>
<keyword evidence="4 7" id="KW-0808">Transferase</keyword>